<sequence>MKKIHLLIIKAFIRPFIATFFVVMFILLMFFLFKYVDDLIGKGFEWYTILELMYYQSMVQISMALPLSVLLSSIMTFGTLGENYELVAIKSAGISLQKAMRPLMILIFALSVSSFFFSNYMLPKANLKFYSLMYDVRNKKLAFLIKPGVFNNSIPNFSIRVDRKDLNGTLYGITLYDHRGSNGIPKIIKAQEGEMNKTSDGNYMVLKLKNGVQYEEQANNNGIYNPRQVLIRSRFKETEPKFDLSSFKMNKTDPNAFGNSTVMLNLKGIDRKRDSLSKVIDTLNRNTTANLSNNFRQNNTAKGYTKVKISPKKIGDQILTSIPSGARKQALETANGIVSSIAQNLSNGAPRYKDLMGELIFTSVEYQRKFTLAASCVLLFFIGAPLGAIIRKGGMGLPVVIAISFFLIYHILTTVAEKSAREGSLNPIFAMWIAFIVLTPLAAFLTYKATVDSALFDVNYYKQFFMKLLRIKQKED</sequence>
<keyword evidence="3 6" id="KW-0812">Transmembrane</keyword>
<accession>A0A317EJG4</accession>
<dbReference type="PANTHER" id="PTHR33529:SF6">
    <property type="entry name" value="YJGP_YJGQ FAMILY PERMEASE"/>
    <property type="match status" value="1"/>
</dbReference>
<organism evidence="7 8">
    <name type="scientific">Pedobacter yonginense</name>
    <dbReference type="NCBI Taxonomy" id="651869"/>
    <lineage>
        <taxon>Bacteria</taxon>
        <taxon>Pseudomonadati</taxon>
        <taxon>Bacteroidota</taxon>
        <taxon>Sphingobacteriia</taxon>
        <taxon>Sphingobacteriales</taxon>
        <taxon>Sphingobacteriaceae</taxon>
        <taxon>Pedobacter</taxon>
    </lineage>
</organism>
<gene>
    <name evidence="7" type="ORF">DHW03_15720</name>
</gene>
<evidence type="ECO:0000313" key="8">
    <source>
        <dbReference type="Proteomes" id="UP000245379"/>
    </source>
</evidence>
<dbReference type="GO" id="GO:0015920">
    <property type="term" value="P:lipopolysaccharide transport"/>
    <property type="evidence" value="ECO:0007669"/>
    <property type="project" value="TreeGrafter"/>
</dbReference>
<evidence type="ECO:0000256" key="1">
    <source>
        <dbReference type="ARBA" id="ARBA00004651"/>
    </source>
</evidence>
<feature type="transmembrane region" description="Helical" evidence="6">
    <location>
        <begin position="102"/>
        <end position="122"/>
    </location>
</feature>
<keyword evidence="8" id="KW-1185">Reference proteome</keyword>
<feature type="transmembrane region" description="Helical" evidence="6">
    <location>
        <begin position="12"/>
        <end position="33"/>
    </location>
</feature>
<evidence type="ECO:0000256" key="5">
    <source>
        <dbReference type="ARBA" id="ARBA00023136"/>
    </source>
</evidence>
<keyword evidence="2" id="KW-1003">Cell membrane</keyword>
<comment type="subcellular location">
    <subcellularLocation>
        <location evidence="1">Cell membrane</location>
        <topology evidence="1">Multi-pass membrane protein</topology>
    </subcellularLocation>
</comment>
<feature type="transmembrane region" description="Helical" evidence="6">
    <location>
        <begin position="53"/>
        <end position="81"/>
    </location>
</feature>
<protein>
    <submittedName>
        <fullName evidence="7">Permease</fullName>
    </submittedName>
</protein>
<dbReference type="Pfam" id="PF03739">
    <property type="entry name" value="LptF_LptG"/>
    <property type="match status" value="1"/>
</dbReference>
<feature type="transmembrane region" description="Helical" evidence="6">
    <location>
        <begin position="370"/>
        <end position="390"/>
    </location>
</feature>
<evidence type="ECO:0000256" key="4">
    <source>
        <dbReference type="ARBA" id="ARBA00022989"/>
    </source>
</evidence>
<dbReference type="OrthoDB" id="1096108at2"/>
<feature type="transmembrane region" description="Helical" evidence="6">
    <location>
        <begin position="397"/>
        <end position="416"/>
    </location>
</feature>
<evidence type="ECO:0000313" key="7">
    <source>
        <dbReference type="EMBL" id="PWS26239.1"/>
    </source>
</evidence>
<evidence type="ECO:0000256" key="6">
    <source>
        <dbReference type="SAM" id="Phobius"/>
    </source>
</evidence>
<keyword evidence="5 6" id="KW-0472">Membrane</keyword>
<keyword evidence="4 6" id="KW-1133">Transmembrane helix</keyword>
<dbReference type="PANTHER" id="PTHR33529">
    <property type="entry name" value="SLR0882 PROTEIN-RELATED"/>
    <property type="match status" value="1"/>
</dbReference>
<dbReference type="InterPro" id="IPR005495">
    <property type="entry name" value="LptG/LptF_permease"/>
</dbReference>
<feature type="transmembrane region" description="Helical" evidence="6">
    <location>
        <begin position="428"/>
        <end position="447"/>
    </location>
</feature>
<dbReference type="Proteomes" id="UP000245379">
    <property type="component" value="Unassembled WGS sequence"/>
</dbReference>
<dbReference type="AlphaFoldDB" id="A0A317EJG4"/>
<comment type="caution">
    <text evidence="7">The sequence shown here is derived from an EMBL/GenBank/DDBJ whole genome shotgun (WGS) entry which is preliminary data.</text>
</comment>
<dbReference type="EMBL" id="QGNZ01000004">
    <property type="protein sequence ID" value="PWS26239.1"/>
    <property type="molecule type" value="Genomic_DNA"/>
</dbReference>
<proteinExistence type="predicted"/>
<evidence type="ECO:0000256" key="2">
    <source>
        <dbReference type="ARBA" id="ARBA00022475"/>
    </source>
</evidence>
<dbReference type="GO" id="GO:0043190">
    <property type="term" value="C:ATP-binding cassette (ABC) transporter complex"/>
    <property type="evidence" value="ECO:0007669"/>
    <property type="project" value="TreeGrafter"/>
</dbReference>
<evidence type="ECO:0000256" key="3">
    <source>
        <dbReference type="ARBA" id="ARBA00022692"/>
    </source>
</evidence>
<name>A0A317EJG4_9SPHI</name>
<dbReference type="RefSeq" id="WP_109926805.1">
    <property type="nucleotide sequence ID" value="NZ_QGNZ01000004.1"/>
</dbReference>
<reference evidence="7 8" key="1">
    <citation type="submission" date="2018-05" db="EMBL/GenBank/DDBJ databases">
        <title>Pedobacter paludis sp. nov., isolated from wetland soil.</title>
        <authorList>
            <person name="Zhang Y."/>
            <person name="Wang G."/>
        </authorList>
    </citation>
    <scope>NUCLEOTIDE SEQUENCE [LARGE SCALE GENOMIC DNA]</scope>
    <source>
        <strain evidence="7 8">KCTC22721</strain>
    </source>
</reference>